<accession>A0A7E4W455</accession>
<reference evidence="2" key="1">
    <citation type="journal article" date="2013" name="Genetics">
        <title>The draft genome and transcriptome of Panagrellus redivivus are shaped by the harsh demands of a free-living lifestyle.</title>
        <authorList>
            <person name="Srinivasan J."/>
            <person name="Dillman A.R."/>
            <person name="Macchietto M.G."/>
            <person name="Heikkinen L."/>
            <person name="Lakso M."/>
            <person name="Fracchia K.M."/>
            <person name="Antoshechkin I."/>
            <person name="Mortazavi A."/>
            <person name="Wong G."/>
            <person name="Sternberg P.W."/>
        </authorList>
    </citation>
    <scope>NUCLEOTIDE SEQUENCE [LARGE SCALE GENOMIC DNA]</scope>
    <source>
        <strain evidence="2">MT8872</strain>
    </source>
</reference>
<sequence length="103" mass="11777">MMIEIKLYKDDECHWEVHWIWRLVEGREIHGVEAVSKPTPAYDKNPKAEKLLKVIRQCAKDSRHSGGTLTMASRVDHDQATFSDGRAKANPSDNQEDESIKSD</sequence>
<dbReference type="Proteomes" id="UP000492821">
    <property type="component" value="Unassembled WGS sequence"/>
</dbReference>
<name>A0A7E4W455_PANRE</name>
<evidence type="ECO:0000313" key="2">
    <source>
        <dbReference type="Proteomes" id="UP000492821"/>
    </source>
</evidence>
<organism evidence="2 3">
    <name type="scientific">Panagrellus redivivus</name>
    <name type="common">Microworm</name>
    <dbReference type="NCBI Taxonomy" id="6233"/>
    <lineage>
        <taxon>Eukaryota</taxon>
        <taxon>Metazoa</taxon>
        <taxon>Ecdysozoa</taxon>
        <taxon>Nematoda</taxon>
        <taxon>Chromadorea</taxon>
        <taxon>Rhabditida</taxon>
        <taxon>Tylenchina</taxon>
        <taxon>Panagrolaimomorpha</taxon>
        <taxon>Panagrolaimoidea</taxon>
        <taxon>Panagrolaimidae</taxon>
        <taxon>Panagrellus</taxon>
    </lineage>
</organism>
<dbReference type="AlphaFoldDB" id="A0A7E4W455"/>
<evidence type="ECO:0000256" key="1">
    <source>
        <dbReference type="SAM" id="MobiDB-lite"/>
    </source>
</evidence>
<keyword evidence="2" id="KW-1185">Reference proteome</keyword>
<evidence type="ECO:0000313" key="3">
    <source>
        <dbReference type="WBParaSite" id="Pan_g6634.t1"/>
    </source>
</evidence>
<feature type="region of interest" description="Disordered" evidence="1">
    <location>
        <begin position="61"/>
        <end position="103"/>
    </location>
</feature>
<protein>
    <submittedName>
        <fullName evidence="3">DUF2188 domain-containing protein</fullName>
    </submittedName>
</protein>
<dbReference type="WBParaSite" id="Pan_g6634.t1">
    <property type="protein sequence ID" value="Pan_g6634.t1"/>
    <property type="gene ID" value="Pan_g6634"/>
</dbReference>
<proteinExistence type="predicted"/>
<reference evidence="3" key="2">
    <citation type="submission" date="2020-10" db="UniProtKB">
        <authorList>
            <consortium name="WormBaseParasite"/>
        </authorList>
    </citation>
    <scope>IDENTIFICATION</scope>
</reference>